<dbReference type="HAMAP" id="MF_00509">
    <property type="entry name" value="ZipA"/>
    <property type="match status" value="1"/>
</dbReference>
<feature type="domain" description="ZipA C-terminal FtsZ-binding" evidence="10">
    <location>
        <begin position="160"/>
        <end position="291"/>
    </location>
</feature>
<proteinExistence type="inferred from homology"/>
<sequence length="295" mass="33181">MQHFQSILIVIGLIAIGGVLIHGYLIGRKEKESVTERGNDVDIFAEKPSSEETVEQVDDVISEVRIISNNDQHSEPDNIDFSLALNDDKVDPVEFVDEEQPISSTPDVEDVEDIDVATVISAPSSEEKLEQETLEQPVEDIVPESDDVVIEEESLNADQPQDLFIFNVAAREGKLLGGHELLQFFLTSGFRHGEMAIFHRHEHSDGTGPVLFSIANMMAPGVFDTDNMEQFKSEGVSFFLTAPNKDINIKTSFDLMLRAVEQMAEEFDCDVLNAQREKMTTDQFIEYNNRLVHYM</sequence>
<dbReference type="EMBL" id="BSPQ01000002">
    <property type="protein sequence ID" value="GLS90278.1"/>
    <property type="molecule type" value="Genomic_DNA"/>
</dbReference>
<organism evidence="11 12">
    <name type="scientific">Psychromonas marina</name>
    <dbReference type="NCBI Taxonomy" id="88364"/>
    <lineage>
        <taxon>Bacteria</taxon>
        <taxon>Pseudomonadati</taxon>
        <taxon>Pseudomonadota</taxon>
        <taxon>Gammaproteobacteria</taxon>
        <taxon>Alteromonadales</taxon>
        <taxon>Psychromonadaceae</taxon>
        <taxon>Psychromonas</taxon>
    </lineage>
</organism>
<evidence type="ECO:0000256" key="4">
    <source>
        <dbReference type="ARBA" id="ARBA00022692"/>
    </source>
</evidence>
<dbReference type="InterPro" id="IPR007449">
    <property type="entry name" value="ZipA_FtsZ-bd_C"/>
</dbReference>
<name>A0ABQ6DZ60_9GAMM</name>
<dbReference type="SUPFAM" id="SSF64383">
    <property type="entry name" value="Cell-division protein ZipA, C-terminal domain"/>
    <property type="match status" value="1"/>
</dbReference>
<keyword evidence="3 8" id="KW-0132">Cell division</keyword>
<keyword evidence="4 8" id="KW-0812">Transmembrane</keyword>
<dbReference type="Proteomes" id="UP001157353">
    <property type="component" value="Unassembled WGS sequence"/>
</dbReference>
<dbReference type="Gene3D" id="3.30.1400.10">
    <property type="entry name" value="ZipA, C-terminal FtsZ-binding domain"/>
    <property type="match status" value="1"/>
</dbReference>
<protein>
    <recommendedName>
        <fullName evidence="8 9">Cell division protein ZipA</fullName>
    </recommendedName>
</protein>
<keyword evidence="6 8" id="KW-0472">Membrane</keyword>
<dbReference type="NCBIfam" id="TIGR02205">
    <property type="entry name" value="septum_zipA"/>
    <property type="match status" value="1"/>
</dbReference>
<comment type="subcellular location">
    <subcellularLocation>
        <location evidence="8">Cell inner membrane</location>
        <topology evidence="8">Single-pass type I membrane protein</topology>
    </subcellularLocation>
    <text evidence="8">Localizes to the Z ring in an FtsZ-dependent manner.</text>
</comment>
<comment type="similarity">
    <text evidence="8 9">Belongs to the ZipA family.</text>
</comment>
<dbReference type="InterPro" id="IPR011919">
    <property type="entry name" value="Cell_div_ZipA"/>
</dbReference>
<evidence type="ECO:0000256" key="2">
    <source>
        <dbReference type="ARBA" id="ARBA00022519"/>
    </source>
</evidence>
<reference evidence="12" key="1">
    <citation type="journal article" date="2019" name="Int. J. Syst. Evol. Microbiol.">
        <title>The Global Catalogue of Microorganisms (GCM) 10K type strain sequencing project: providing services to taxonomists for standard genome sequencing and annotation.</title>
        <authorList>
            <consortium name="The Broad Institute Genomics Platform"/>
            <consortium name="The Broad Institute Genome Sequencing Center for Infectious Disease"/>
            <person name="Wu L."/>
            <person name="Ma J."/>
        </authorList>
    </citation>
    <scope>NUCLEOTIDE SEQUENCE [LARGE SCALE GENOMIC DNA]</scope>
    <source>
        <strain evidence="12">NBRC 103166</strain>
    </source>
</reference>
<evidence type="ECO:0000256" key="7">
    <source>
        <dbReference type="ARBA" id="ARBA00023306"/>
    </source>
</evidence>
<keyword evidence="2 8" id="KW-0997">Cell inner membrane</keyword>
<evidence type="ECO:0000256" key="8">
    <source>
        <dbReference type="HAMAP-Rule" id="MF_00509"/>
    </source>
</evidence>
<keyword evidence="5 8" id="KW-1133">Transmembrane helix</keyword>
<dbReference type="Pfam" id="PF04354">
    <property type="entry name" value="ZipA_C"/>
    <property type="match status" value="1"/>
</dbReference>
<keyword evidence="7 8" id="KW-0131">Cell cycle</keyword>
<comment type="caution">
    <text evidence="11">The sequence shown here is derived from an EMBL/GenBank/DDBJ whole genome shotgun (WGS) entry which is preliminary data.</text>
</comment>
<gene>
    <name evidence="8 11" type="primary">zipA</name>
    <name evidence="11" type="ORF">GCM10007916_13450</name>
</gene>
<evidence type="ECO:0000256" key="9">
    <source>
        <dbReference type="RuleBase" id="RU003612"/>
    </source>
</evidence>
<evidence type="ECO:0000259" key="10">
    <source>
        <dbReference type="SMART" id="SM00771"/>
    </source>
</evidence>
<evidence type="ECO:0000313" key="12">
    <source>
        <dbReference type="Proteomes" id="UP001157353"/>
    </source>
</evidence>
<dbReference type="RefSeq" id="WP_284203395.1">
    <property type="nucleotide sequence ID" value="NZ_BSPQ01000002.1"/>
</dbReference>
<accession>A0ABQ6DZ60</accession>
<dbReference type="GO" id="GO:0051301">
    <property type="term" value="P:cell division"/>
    <property type="evidence" value="ECO:0007669"/>
    <property type="project" value="UniProtKB-KW"/>
</dbReference>
<comment type="function">
    <text evidence="8 9">Essential cell division protein that stabilizes the FtsZ protofilaments by cross-linking them and that serves as a cytoplasmic membrane anchor for the Z ring. Also required for the recruitment to the septal ring of downstream cell division proteins.</text>
</comment>
<dbReference type="InterPro" id="IPR036765">
    <property type="entry name" value="ZipA_FtsZ-bd_C_sf"/>
</dbReference>
<evidence type="ECO:0000256" key="1">
    <source>
        <dbReference type="ARBA" id="ARBA00022475"/>
    </source>
</evidence>
<evidence type="ECO:0000313" key="11">
    <source>
        <dbReference type="EMBL" id="GLS90278.1"/>
    </source>
</evidence>
<dbReference type="PANTHER" id="PTHR38685:SF1">
    <property type="entry name" value="CELL DIVISION PROTEIN ZIPA"/>
    <property type="match status" value="1"/>
</dbReference>
<feature type="transmembrane region" description="Helical" evidence="8">
    <location>
        <begin position="6"/>
        <end position="27"/>
    </location>
</feature>
<keyword evidence="12" id="KW-1185">Reference proteome</keyword>
<keyword evidence="1 8" id="KW-1003">Cell membrane</keyword>
<evidence type="ECO:0000256" key="5">
    <source>
        <dbReference type="ARBA" id="ARBA00022989"/>
    </source>
</evidence>
<dbReference type="PANTHER" id="PTHR38685">
    <property type="entry name" value="CELL DIVISION PROTEIN ZIPA"/>
    <property type="match status" value="1"/>
</dbReference>
<evidence type="ECO:0000256" key="6">
    <source>
        <dbReference type="ARBA" id="ARBA00023136"/>
    </source>
</evidence>
<dbReference type="SMART" id="SM00771">
    <property type="entry name" value="ZipA_C"/>
    <property type="match status" value="1"/>
</dbReference>
<comment type="subunit">
    <text evidence="8">Interacts with FtsZ via their C-terminal domains.</text>
</comment>
<evidence type="ECO:0000256" key="3">
    <source>
        <dbReference type="ARBA" id="ARBA00022618"/>
    </source>
</evidence>